<organism evidence="1 2">
    <name type="scientific">Hibiscus sabdariffa</name>
    <name type="common">roselle</name>
    <dbReference type="NCBI Taxonomy" id="183260"/>
    <lineage>
        <taxon>Eukaryota</taxon>
        <taxon>Viridiplantae</taxon>
        <taxon>Streptophyta</taxon>
        <taxon>Embryophyta</taxon>
        <taxon>Tracheophyta</taxon>
        <taxon>Spermatophyta</taxon>
        <taxon>Magnoliopsida</taxon>
        <taxon>eudicotyledons</taxon>
        <taxon>Gunneridae</taxon>
        <taxon>Pentapetalae</taxon>
        <taxon>rosids</taxon>
        <taxon>malvids</taxon>
        <taxon>Malvales</taxon>
        <taxon>Malvaceae</taxon>
        <taxon>Malvoideae</taxon>
        <taxon>Hibiscus</taxon>
    </lineage>
</organism>
<dbReference type="EMBL" id="JBBPBM010000041">
    <property type="protein sequence ID" value="KAK8524481.1"/>
    <property type="molecule type" value="Genomic_DNA"/>
</dbReference>
<name>A0ABR2CVU8_9ROSI</name>
<gene>
    <name evidence="1" type="ORF">V6N12_029347</name>
</gene>
<dbReference type="Proteomes" id="UP001472677">
    <property type="component" value="Unassembled WGS sequence"/>
</dbReference>
<keyword evidence="2" id="KW-1185">Reference proteome</keyword>
<evidence type="ECO:0008006" key="3">
    <source>
        <dbReference type="Google" id="ProtNLM"/>
    </source>
</evidence>
<comment type="caution">
    <text evidence="1">The sequence shown here is derived from an EMBL/GenBank/DDBJ whole genome shotgun (WGS) entry which is preliminary data.</text>
</comment>
<evidence type="ECO:0000313" key="2">
    <source>
        <dbReference type="Proteomes" id="UP001472677"/>
    </source>
</evidence>
<protein>
    <recommendedName>
        <fullName evidence="3">Secreted protein</fullName>
    </recommendedName>
</protein>
<reference evidence="1 2" key="1">
    <citation type="journal article" date="2024" name="G3 (Bethesda)">
        <title>Genome assembly of Hibiscus sabdariffa L. provides insights into metabolisms of medicinal natural products.</title>
        <authorList>
            <person name="Kim T."/>
        </authorList>
    </citation>
    <scope>NUCLEOTIDE SEQUENCE [LARGE SCALE GENOMIC DNA]</scope>
    <source>
        <strain evidence="1">TK-2024</strain>
        <tissue evidence="1">Old leaves</tissue>
    </source>
</reference>
<evidence type="ECO:0000313" key="1">
    <source>
        <dbReference type="EMBL" id="KAK8524481.1"/>
    </source>
</evidence>
<proteinExistence type="predicted"/>
<sequence length="108" mass="11698">MMIIISWGTVGALAEYQDSRVACRAVIGEAGSPRGRYTREVSESQETGPSWTELWWRVGLGFESQRKSKWSGGTGMGKYTVGGTEGELTTGLLTYCHVKGFSGQSQIG</sequence>
<accession>A0ABR2CVU8</accession>